<dbReference type="Pfam" id="PF01457">
    <property type="entry name" value="Peptidase_M8"/>
    <property type="match status" value="1"/>
</dbReference>
<feature type="binding site" evidence="8">
    <location>
        <position position="98"/>
    </location>
    <ligand>
        <name>Zn(2+)</name>
        <dbReference type="ChEBI" id="CHEBI:29105"/>
        <note>catalytic</note>
    </ligand>
</feature>
<evidence type="ECO:0000256" key="6">
    <source>
        <dbReference type="ARBA" id="ARBA00023049"/>
    </source>
</evidence>
<dbReference type="GO" id="GO:0007155">
    <property type="term" value="P:cell adhesion"/>
    <property type="evidence" value="ECO:0007669"/>
    <property type="project" value="InterPro"/>
</dbReference>
<evidence type="ECO:0000313" key="10">
    <source>
        <dbReference type="Proteomes" id="UP000887565"/>
    </source>
</evidence>
<keyword evidence="10" id="KW-1185">Reference proteome</keyword>
<name>A0A915KAY2_ROMCU</name>
<keyword evidence="3 8" id="KW-0479">Metal-binding</keyword>
<dbReference type="PANTHER" id="PTHR10942:SF0">
    <property type="entry name" value="LEISHMANOLYSIN-LIKE PEPTIDASE"/>
    <property type="match status" value="1"/>
</dbReference>
<evidence type="ECO:0000313" key="11">
    <source>
        <dbReference type="WBParaSite" id="nRc.2.0.1.t35271-RA"/>
    </source>
</evidence>
<organism evidence="10 11">
    <name type="scientific">Romanomermis culicivorax</name>
    <name type="common">Nematode worm</name>
    <dbReference type="NCBI Taxonomy" id="13658"/>
    <lineage>
        <taxon>Eukaryota</taxon>
        <taxon>Metazoa</taxon>
        <taxon>Ecdysozoa</taxon>
        <taxon>Nematoda</taxon>
        <taxon>Enoplea</taxon>
        <taxon>Dorylaimia</taxon>
        <taxon>Mermithida</taxon>
        <taxon>Mermithoidea</taxon>
        <taxon>Mermithidae</taxon>
        <taxon>Romanomermis</taxon>
    </lineage>
</organism>
<evidence type="ECO:0000256" key="2">
    <source>
        <dbReference type="ARBA" id="ARBA00022670"/>
    </source>
</evidence>
<evidence type="ECO:0000256" key="9">
    <source>
        <dbReference type="RuleBase" id="RU366077"/>
    </source>
</evidence>
<evidence type="ECO:0000256" key="7">
    <source>
        <dbReference type="ARBA" id="ARBA00039717"/>
    </source>
</evidence>
<evidence type="ECO:0000256" key="1">
    <source>
        <dbReference type="ARBA" id="ARBA00005860"/>
    </source>
</evidence>
<reference evidence="11" key="1">
    <citation type="submission" date="2022-11" db="UniProtKB">
        <authorList>
            <consortium name="WormBaseParasite"/>
        </authorList>
    </citation>
    <scope>IDENTIFICATION</scope>
</reference>
<protein>
    <recommendedName>
        <fullName evidence="7 9">Leishmanolysin-like peptidase</fullName>
        <ecNumber evidence="9">3.4.24.-</ecNumber>
    </recommendedName>
</protein>
<dbReference type="EC" id="3.4.24.-" evidence="9"/>
<dbReference type="Proteomes" id="UP000887565">
    <property type="component" value="Unplaced"/>
</dbReference>
<keyword evidence="4 9" id="KW-0378">Hydrolase</keyword>
<dbReference type="PANTHER" id="PTHR10942">
    <property type="entry name" value="LEISHMANOLYSIN-LIKE PEPTIDASE"/>
    <property type="match status" value="1"/>
</dbReference>
<accession>A0A915KAY2</accession>
<comment type="cofactor">
    <cofactor evidence="8 9">
        <name>Zn(2+)</name>
        <dbReference type="ChEBI" id="CHEBI:29105"/>
    </cofactor>
    <text evidence="8 9">Binds 1 zinc ion per subunit.</text>
</comment>
<dbReference type="GO" id="GO:0004222">
    <property type="term" value="F:metalloendopeptidase activity"/>
    <property type="evidence" value="ECO:0007669"/>
    <property type="project" value="UniProtKB-UniRule"/>
</dbReference>
<dbReference type="GO" id="GO:0005737">
    <property type="term" value="C:cytoplasm"/>
    <property type="evidence" value="ECO:0007669"/>
    <property type="project" value="TreeGrafter"/>
</dbReference>
<evidence type="ECO:0000256" key="3">
    <source>
        <dbReference type="ARBA" id="ARBA00022723"/>
    </source>
</evidence>
<evidence type="ECO:0000256" key="8">
    <source>
        <dbReference type="PIRSR" id="PIRSR601577-2"/>
    </source>
</evidence>
<keyword evidence="6 8" id="KW-0482">Metalloprotease</keyword>
<dbReference type="InterPro" id="IPR001577">
    <property type="entry name" value="Peptidase_M8"/>
</dbReference>
<evidence type="ECO:0000256" key="4">
    <source>
        <dbReference type="ARBA" id="ARBA00022801"/>
    </source>
</evidence>
<dbReference type="WBParaSite" id="nRc.2.0.1.t35271-RA">
    <property type="protein sequence ID" value="nRc.2.0.1.t35271-RA"/>
    <property type="gene ID" value="nRc.2.0.1.g35271"/>
</dbReference>
<sequence length="361" mass="41555">MPNILMHELVHIVLHPLSGCNYYDAASDDVQLDTYSIDKRRWVSAVGTYKREVRLVKLPNVLRLVRQHFNCPTLDGVEVDTTKDTPEKINHDRLAFAHFEARLFPDSLLSPYYLEGNVVTKLEIALFVDSGWYVVNESLGRPLTVTRGKGCEFATMSCYEYMNKYKFDPVKIYPYCTAAEKDKWMCSLDGRRASYCLGSYYHEDDIHDAYKLKDGFVGYNYFTYCPMIVPKTLEDSSPYCDFSENVDFRSVGSYGGSPFQSMCLRFPYLSVFSSKWHCPLSFHSSPVGVCVKFSCRPNGILFEFAGRRFFCLATQGGRKFSHNTRSKPYGCFMKFEFCCPDFAMCSKNTTYQFTKESLNMC</sequence>
<dbReference type="GO" id="GO:0046872">
    <property type="term" value="F:metal ion binding"/>
    <property type="evidence" value="ECO:0007669"/>
    <property type="project" value="UniProtKB-KW"/>
</dbReference>
<dbReference type="GO" id="GO:0006508">
    <property type="term" value="P:proteolysis"/>
    <property type="evidence" value="ECO:0007669"/>
    <property type="project" value="UniProtKB-KW"/>
</dbReference>
<dbReference type="Gene3D" id="3.90.132.10">
    <property type="entry name" value="Leishmanolysin , domain 2"/>
    <property type="match status" value="1"/>
</dbReference>
<dbReference type="AlphaFoldDB" id="A0A915KAY2"/>
<keyword evidence="5 8" id="KW-0862">Zinc</keyword>
<keyword evidence="2 9" id="KW-0645">Protease</keyword>
<comment type="similarity">
    <text evidence="1 9">Belongs to the peptidase M8 family.</text>
</comment>
<dbReference type="SUPFAM" id="SSF55486">
    <property type="entry name" value="Metalloproteases ('zincins'), catalytic domain"/>
    <property type="match status" value="1"/>
</dbReference>
<dbReference type="GO" id="GO:0016020">
    <property type="term" value="C:membrane"/>
    <property type="evidence" value="ECO:0007669"/>
    <property type="project" value="InterPro"/>
</dbReference>
<proteinExistence type="inferred from homology"/>
<evidence type="ECO:0000256" key="5">
    <source>
        <dbReference type="ARBA" id="ARBA00022833"/>
    </source>
</evidence>